<evidence type="ECO:0000313" key="2">
    <source>
        <dbReference type="Proteomes" id="UP001141629"/>
    </source>
</evidence>
<reference evidence="1" key="2">
    <citation type="journal article" date="2022" name="BMC Genomics">
        <title>Comparative genome analysis of mycobacteria focusing on tRNA and non-coding RNA.</title>
        <authorList>
            <person name="Behra P.R.K."/>
            <person name="Pettersson B.M.F."/>
            <person name="Ramesh M."/>
            <person name="Das S."/>
            <person name="Dasgupta S."/>
            <person name="Kirsebom L.A."/>
        </authorList>
    </citation>
    <scope>NUCLEOTIDE SEQUENCE</scope>
    <source>
        <strain evidence="1">DSM 44838</strain>
    </source>
</reference>
<protein>
    <submittedName>
        <fullName evidence="1">Uncharacterized protein</fullName>
    </submittedName>
</protein>
<evidence type="ECO:0000313" key="1">
    <source>
        <dbReference type="EMBL" id="MCV7419334.1"/>
    </source>
</evidence>
<keyword evidence="2" id="KW-1185">Reference proteome</keyword>
<proteinExistence type="predicted"/>
<dbReference type="Proteomes" id="UP001141629">
    <property type="component" value="Unassembled WGS sequence"/>
</dbReference>
<accession>A0A9X2YXE1</accession>
<organism evidence="1 2">
    <name type="scientific">Mycobacterium yunnanensis</name>
    <dbReference type="NCBI Taxonomy" id="368477"/>
    <lineage>
        <taxon>Bacteria</taxon>
        <taxon>Bacillati</taxon>
        <taxon>Actinomycetota</taxon>
        <taxon>Actinomycetes</taxon>
        <taxon>Mycobacteriales</taxon>
        <taxon>Mycobacteriaceae</taxon>
        <taxon>Mycobacterium</taxon>
    </lineage>
</organism>
<reference evidence="1" key="1">
    <citation type="submission" date="2020-07" db="EMBL/GenBank/DDBJ databases">
        <authorList>
            <person name="Pettersson B.M.F."/>
            <person name="Behra P.R.K."/>
            <person name="Ramesh M."/>
            <person name="Das S."/>
            <person name="Dasgupta S."/>
            <person name="Kirsebom L.A."/>
        </authorList>
    </citation>
    <scope>NUCLEOTIDE SEQUENCE</scope>
    <source>
        <strain evidence="1">DSM 44838</strain>
    </source>
</reference>
<dbReference type="EMBL" id="JACKVK010000001">
    <property type="protein sequence ID" value="MCV7419334.1"/>
    <property type="molecule type" value="Genomic_DNA"/>
</dbReference>
<name>A0A9X2YXE1_9MYCO</name>
<comment type="caution">
    <text evidence="1">The sequence shown here is derived from an EMBL/GenBank/DDBJ whole genome shotgun (WGS) entry which is preliminary data.</text>
</comment>
<gene>
    <name evidence="1" type="ORF">H7K45_02160</name>
</gene>
<sequence length="74" mass="8101">MVAVGGYVLVEFDTHHRGATTPLTRLETDDHVGPWFPWATVGVGLAEEIAERAGLRLKDTQVIGDRTLVSMARI</sequence>
<dbReference type="AlphaFoldDB" id="A0A9X2YXE1"/>
<dbReference type="RefSeq" id="WP_263994091.1">
    <property type="nucleotide sequence ID" value="NZ_JACKVK010000001.1"/>
</dbReference>